<gene>
    <name evidence="7" type="ORF">OEZ85_011189</name>
</gene>
<evidence type="ECO:0000313" key="8">
    <source>
        <dbReference type="Proteomes" id="UP001244341"/>
    </source>
</evidence>
<evidence type="ECO:0000259" key="6">
    <source>
        <dbReference type="PROSITE" id="PS50865"/>
    </source>
</evidence>
<evidence type="ECO:0000313" key="7">
    <source>
        <dbReference type="EMBL" id="WIA11036.1"/>
    </source>
</evidence>
<dbReference type="Gene3D" id="6.10.140.2220">
    <property type="match status" value="1"/>
</dbReference>
<protein>
    <recommendedName>
        <fullName evidence="6">MYND-type domain-containing protein</fullName>
    </recommendedName>
</protein>
<feature type="region of interest" description="Disordered" evidence="5">
    <location>
        <begin position="127"/>
        <end position="155"/>
    </location>
</feature>
<sequence length="433" mass="46434">MQDTLSKPGADIDVSEELCNVLCSSVGKLCQLLGQEQPSELLQQRLQVPLRILEVHCCVLWLVLAGMYTEGRCLLRQQQQQQERRRRRRGQQHELLLPLASACNTVSAALEQQQQQQQQAAAEQQQQQQALGVTSEEEEVQTGSSSSSNGGRGDGKAAFFAEERAAAERAAAAVDADAAAAGVDADAAAAAAAAAGAADAGAAHAEAERALEGVYSLLSAVLQLQPVLFAAVAAHSKVSGLPAASDAEEFDTALLCAFFELVCALAPGLTAIHEQPMRDVPNKLIFAWALLLPLLYTSVCRTEPDDDDDDDELFLPCWHRMRAALAAKQPAALAAADMAAAVEAGLRANTAMGRMEQLRLCCNHTGCANLGRLSEAELVAGRGCVCGRCFAARYCSKECQVAAWPLHRRMCKAIQHERQQQQQQQPQQPQQAT</sequence>
<evidence type="ECO:0000256" key="2">
    <source>
        <dbReference type="ARBA" id="ARBA00022771"/>
    </source>
</evidence>
<keyword evidence="8" id="KW-1185">Reference proteome</keyword>
<keyword evidence="3" id="KW-0862">Zinc</keyword>
<evidence type="ECO:0000256" key="4">
    <source>
        <dbReference type="PROSITE-ProRule" id="PRU00134"/>
    </source>
</evidence>
<dbReference type="EMBL" id="CP126209">
    <property type="protein sequence ID" value="WIA11036.1"/>
    <property type="molecule type" value="Genomic_DNA"/>
</dbReference>
<proteinExistence type="predicted"/>
<dbReference type="Proteomes" id="UP001244341">
    <property type="component" value="Chromosome 2b"/>
</dbReference>
<organism evidence="7 8">
    <name type="scientific">Tetradesmus obliquus</name>
    <name type="common">Green alga</name>
    <name type="synonym">Acutodesmus obliquus</name>
    <dbReference type="NCBI Taxonomy" id="3088"/>
    <lineage>
        <taxon>Eukaryota</taxon>
        <taxon>Viridiplantae</taxon>
        <taxon>Chlorophyta</taxon>
        <taxon>core chlorophytes</taxon>
        <taxon>Chlorophyceae</taxon>
        <taxon>CS clade</taxon>
        <taxon>Sphaeropleales</taxon>
        <taxon>Scenedesmaceae</taxon>
        <taxon>Tetradesmus</taxon>
    </lineage>
</organism>
<keyword evidence="1" id="KW-0479">Metal-binding</keyword>
<name>A0ABY8TPI8_TETOB</name>
<dbReference type="PROSITE" id="PS50865">
    <property type="entry name" value="ZF_MYND_2"/>
    <property type="match status" value="1"/>
</dbReference>
<keyword evidence="2 4" id="KW-0863">Zinc-finger</keyword>
<evidence type="ECO:0000256" key="3">
    <source>
        <dbReference type="ARBA" id="ARBA00022833"/>
    </source>
</evidence>
<evidence type="ECO:0000256" key="5">
    <source>
        <dbReference type="SAM" id="MobiDB-lite"/>
    </source>
</evidence>
<evidence type="ECO:0000256" key="1">
    <source>
        <dbReference type="ARBA" id="ARBA00022723"/>
    </source>
</evidence>
<dbReference type="SUPFAM" id="SSF144232">
    <property type="entry name" value="HIT/MYND zinc finger-like"/>
    <property type="match status" value="1"/>
</dbReference>
<accession>A0ABY8TPI8</accession>
<dbReference type="Pfam" id="PF01753">
    <property type="entry name" value="zf-MYND"/>
    <property type="match status" value="1"/>
</dbReference>
<dbReference type="InterPro" id="IPR002893">
    <property type="entry name" value="Znf_MYND"/>
</dbReference>
<reference evidence="7 8" key="1">
    <citation type="submission" date="2023-05" db="EMBL/GenBank/DDBJ databases">
        <title>A 100% complete, gapless, phased diploid assembly of the Scenedesmus obliquus UTEX 3031 genome.</title>
        <authorList>
            <person name="Biondi T.C."/>
            <person name="Hanschen E.R."/>
            <person name="Kwon T."/>
            <person name="Eng W."/>
            <person name="Kruse C.P.S."/>
            <person name="Koehler S.I."/>
            <person name="Kunde Y."/>
            <person name="Gleasner C.D."/>
            <person name="You Mak K.T."/>
            <person name="Polle J."/>
            <person name="Hovde B.T."/>
            <person name="Starkenburg S.R."/>
        </authorList>
    </citation>
    <scope>NUCLEOTIDE SEQUENCE [LARGE SCALE GENOMIC DNA]</scope>
    <source>
        <strain evidence="7 8">DOE0152z</strain>
    </source>
</reference>
<feature type="domain" description="MYND-type" evidence="6">
    <location>
        <begin position="367"/>
        <end position="411"/>
    </location>
</feature>